<dbReference type="Pfam" id="PF23305">
    <property type="entry name" value="DUF7082"/>
    <property type="match status" value="1"/>
</dbReference>
<dbReference type="PANTHER" id="PTHR39463">
    <property type="entry name" value="MEDUSA"/>
    <property type="match status" value="1"/>
</dbReference>
<reference evidence="3 4" key="1">
    <citation type="submission" date="2021-02" db="EMBL/GenBank/DDBJ databases">
        <title>Genome assembly of Pseudopithomyces chartarum.</title>
        <authorList>
            <person name="Jauregui R."/>
            <person name="Singh J."/>
            <person name="Voisey C."/>
        </authorList>
    </citation>
    <scope>NUCLEOTIDE SEQUENCE [LARGE SCALE GENOMIC DNA]</scope>
    <source>
        <strain evidence="3 4">AGR01</strain>
    </source>
</reference>
<sequence length="939" mass="102604">MLMLTQQRVVGCITPYYLLSPLTSRSPLPLLLPSSPRAPTSTFTHAAPSPPKPAHLPLVCTLLPARYLSRYLSAPWPSTFSLPVLLCFGLRARSSYQDLAAPLLRCAVHALGARRAAELTSDPAYCAILGRQQSLNARGPAARYDPAACVFFSHPGLSGTARRGAQRPGLMSRSLCPSSQYNQEFGSGPLVPAAWTAKLSSMSGYQKNQEQYVYGKCGAAQMTGWTGQMPPPGRMNPVGSHVSTLSSLTDHPTHPDAEATRPNQVPSYGGITQPSFASQYTDAPARLSHESPNVEIPFVPSSTYESRGTGFPAGSSFIDPKPRRSHTYTLTESEISESISPSQGVAGSTVILHLRTAFDLEADQSKFAVMFGMRKCDATLQKVDQDDEYYHYALSVEVPPFPLTNSFDPTMMLKLQMEDRSGQLQSQINAGRFTFNDMPQYQASPEVARLKRKHSNDYTDDQDYPAHTAKRTNSMRFQAKPRSMSGTYSAASVSPLPARSSLSNAYGYGSGYDVAKQTSYTPQMSQQSLYAVPSGSNITQTDMKPPQMSPNLSTYSQYGPLGQSVRSPASIAVTPTRPTVQSSPSALPTPVLVRATTLPQSSNAPTGQPFNPYLMYPTKAVLKIEGDLDTMVEGWTQDERDAQRRLVEFKRSQSGSTITTSFAPITLEARQQRSICVSCIYWEEKDECFITSVDTIYLLEQLVNVRFTVEEKNRIRRNLEGFRPLTVSKAKSDSEEFFKVIMGFPNPKPRNIEKDVKVFPWKILAHALKKIISKYTANYSSTAGAGSHPVGSSSYVPLPISQSTGDVHRNASPRSVSSSIASAAYTPSIHSTSLSPNPRTSAGMDGSAGHNLSMVPRGPTGQVMSQWATASRHQVPQYTAGLTQGRESWDYSYLQNPSATGVPSATQPMPMQRSDVTPELNQISPDNPYQQYGQRTTQV</sequence>
<evidence type="ECO:0000256" key="1">
    <source>
        <dbReference type="SAM" id="MobiDB-lite"/>
    </source>
</evidence>
<dbReference type="GO" id="GO:0005634">
    <property type="term" value="C:nucleus"/>
    <property type="evidence" value="ECO:0007669"/>
    <property type="project" value="TreeGrafter"/>
</dbReference>
<keyword evidence="4" id="KW-1185">Reference proteome</keyword>
<evidence type="ECO:0000259" key="2">
    <source>
        <dbReference type="Pfam" id="PF23305"/>
    </source>
</evidence>
<feature type="region of interest" description="Disordered" evidence="1">
    <location>
        <begin position="827"/>
        <end position="849"/>
    </location>
</feature>
<protein>
    <recommendedName>
        <fullName evidence="2">DUF7082 domain-containing protein</fullName>
    </recommendedName>
</protein>
<evidence type="ECO:0000313" key="3">
    <source>
        <dbReference type="EMBL" id="KAK3201295.1"/>
    </source>
</evidence>
<feature type="region of interest" description="Disordered" evidence="1">
    <location>
        <begin position="226"/>
        <end position="276"/>
    </location>
</feature>
<feature type="compositionally biased region" description="Polar residues" evidence="1">
    <location>
        <begin position="241"/>
        <end position="250"/>
    </location>
</feature>
<evidence type="ECO:0000313" key="4">
    <source>
        <dbReference type="Proteomes" id="UP001280581"/>
    </source>
</evidence>
<dbReference type="PANTHER" id="PTHR39463:SF1">
    <property type="entry name" value="MEDUSA"/>
    <property type="match status" value="1"/>
</dbReference>
<organism evidence="3 4">
    <name type="scientific">Pseudopithomyces chartarum</name>
    <dbReference type="NCBI Taxonomy" id="1892770"/>
    <lineage>
        <taxon>Eukaryota</taxon>
        <taxon>Fungi</taxon>
        <taxon>Dikarya</taxon>
        <taxon>Ascomycota</taxon>
        <taxon>Pezizomycotina</taxon>
        <taxon>Dothideomycetes</taxon>
        <taxon>Pleosporomycetidae</taxon>
        <taxon>Pleosporales</taxon>
        <taxon>Massarineae</taxon>
        <taxon>Didymosphaeriaceae</taxon>
        <taxon>Pseudopithomyces</taxon>
    </lineage>
</organism>
<dbReference type="EMBL" id="WVTA01000016">
    <property type="protein sequence ID" value="KAK3201295.1"/>
    <property type="molecule type" value="Genomic_DNA"/>
</dbReference>
<comment type="caution">
    <text evidence="3">The sequence shown here is derived from an EMBL/GenBank/DDBJ whole genome shotgun (WGS) entry which is preliminary data.</text>
</comment>
<feature type="domain" description="DUF7082" evidence="2">
    <location>
        <begin position="619"/>
        <end position="772"/>
    </location>
</feature>
<feature type="compositionally biased region" description="Polar residues" evidence="1">
    <location>
        <begin position="828"/>
        <end position="840"/>
    </location>
</feature>
<name>A0AAN6LS80_9PLEO</name>
<accession>A0AAN6LS80</accession>
<dbReference type="AlphaFoldDB" id="A0AAN6LS80"/>
<gene>
    <name evidence="3" type="ORF">GRF29_185g510388</name>
</gene>
<dbReference type="Proteomes" id="UP001280581">
    <property type="component" value="Unassembled WGS sequence"/>
</dbReference>
<dbReference type="InterPro" id="IPR055509">
    <property type="entry name" value="DUF7082"/>
</dbReference>
<feature type="compositionally biased region" description="Polar residues" evidence="1">
    <location>
        <begin position="261"/>
        <end position="276"/>
    </location>
</feature>
<feature type="region of interest" description="Disordered" evidence="1">
    <location>
        <begin position="453"/>
        <end position="495"/>
    </location>
</feature>
<feature type="region of interest" description="Disordered" evidence="1">
    <location>
        <begin position="535"/>
        <end position="561"/>
    </location>
</feature>
<proteinExistence type="predicted"/>